<dbReference type="PANTHER" id="PTHR11188">
    <property type="entry name" value="ARRESTIN DOMAIN CONTAINING PROTEIN"/>
    <property type="match status" value="1"/>
</dbReference>
<evidence type="ECO:0000256" key="2">
    <source>
        <dbReference type="SAM" id="MobiDB-lite"/>
    </source>
</evidence>
<dbReference type="InterPro" id="IPR011022">
    <property type="entry name" value="Arrestin_C-like"/>
</dbReference>
<feature type="compositionally biased region" description="Basic and acidic residues" evidence="2">
    <location>
        <begin position="237"/>
        <end position="248"/>
    </location>
</feature>
<feature type="compositionally biased region" description="Polar residues" evidence="2">
    <location>
        <begin position="266"/>
        <end position="280"/>
    </location>
</feature>
<evidence type="ECO:0000256" key="1">
    <source>
        <dbReference type="ARBA" id="ARBA00037950"/>
    </source>
</evidence>
<dbReference type="InterPro" id="IPR011021">
    <property type="entry name" value="Arrestin-like_N"/>
</dbReference>
<dbReference type="AlphaFoldDB" id="A0A7D8YPN8"/>
<feature type="compositionally biased region" description="Polar residues" evidence="2">
    <location>
        <begin position="317"/>
        <end position="327"/>
    </location>
</feature>
<evidence type="ECO:0000313" key="5">
    <source>
        <dbReference type="Proteomes" id="UP000481288"/>
    </source>
</evidence>
<dbReference type="InterPro" id="IPR014752">
    <property type="entry name" value="Arrestin-like_C"/>
</dbReference>
<evidence type="ECO:0000313" key="4">
    <source>
        <dbReference type="EMBL" id="TVY57068.1"/>
    </source>
</evidence>
<accession>A0A7D8YPN8</accession>
<feature type="region of interest" description="Disordered" evidence="2">
    <location>
        <begin position="159"/>
        <end position="183"/>
    </location>
</feature>
<gene>
    <name evidence="4" type="primary">RIM8</name>
    <name evidence="4" type="ORF">LCER1_G001929</name>
</gene>
<dbReference type="InterPro" id="IPR050357">
    <property type="entry name" value="Arrestin_domain-protein"/>
</dbReference>
<comment type="similarity">
    <text evidence="1">Belongs to the arrestin family. PalF/RIM8 subfamily.</text>
</comment>
<dbReference type="Proteomes" id="UP000481288">
    <property type="component" value="Unassembled WGS sequence"/>
</dbReference>
<feature type="domain" description="Arrestin C-terminal-like" evidence="3">
    <location>
        <begin position="334"/>
        <end position="511"/>
    </location>
</feature>
<organism evidence="4 5">
    <name type="scientific">Lachnellula cervina</name>
    <dbReference type="NCBI Taxonomy" id="1316786"/>
    <lineage>
        <taxon>Eukaryota</taxon>
        <taxon>Fungi</taxon>
        <taxon>Dikarya</taxon>
        <taxon>Ascomycota</taxon>
        <taxon>Pezizomycotina</taxon>
        <taxon>Leotiomycetes</taxon>
        <taxon>Helotiales</taxon>
        <taxon>Lachnaceae</taxon>
        <taxon>Lachnellula</taxon>
    </lineage>
</organism>
<comment type="caution">
    <text evidence="4">The sequence shown here is derived from an EMBL/GenBank/DDBJ whole genome shotgun (WGS) entry which is preliminary data.</text>
</comment>
<reference evidence="4 5" key="1">
    <citation type="submission" date="2018-05" db="EMBL/GenBank/DDBJ databases">
        <title>Whole genome sequencing for identification of molecular markers to develop diagnostic detection tools for the regulated plant pathogen Lachnellula willkommii.</title>
        <authorList>
            <person name="Giroux E."/>
            <person name="Bilodeau G."/>
        </authorList>
    </citation>
    <scope>NUCLEOTIDE SEQUENCE [LARGE SCALE GENOMIC DNA]</scope>
    <source>
        <strain evidence="4 5">CBS 625.97</strain>
    </source>
</reference>
<sequence>MCATTNTNTTSTASTTSPFTSTSTSRSLLSRLTSPLKSRSTRNLTNFHIQPKEPHRRYSPGDLVKGAVVLTVLKPIRLTHLTVCLHGFVRVFKRQNEANESVPVDAGLTSSNTKKSQYFGNGHASLFQDEQTLCGEGRLDAGVYEFNFELEFPRKGLPSSVDVSSSHPAPAPISPSKLTDESHTTIVRPTSIAATSSCDRKISLIETVDIGALAAPKPRTISLEPICRRPRRRKTVKNKENASQEATERTPGSEAVRIGSPLPDESASQCGSLDNNTNIRSPVPSDMQSTGSAATSADSTVSSSTGISFRLGPVPSSAKSARDSQGTGSKGSAPEKTITATIELLKSGCLPGDNLPLKVSIRHTKAIKSMHGIIITFYRQGRIDSAPPLSLFTNIKGKEAQRLKHEEYYPKSKTGLGGLSLTSAGSSSLFRKDLAQTLAPILVDPITLTSTVNASVRVPEDAFPTISGVPGEMISFKYYVEVVVDLGGKLAGQQRHVPGVSSVINIGNLSAARGDGNPNMLTAWGGNIVDTDHLRREKSVVACLFEVTVGTTDSARKRGGGNSSDTRQNNDWSVNSPVTPATAHEPLHEEAYIPEAEGYHQTDQQTPHPYYDQTYGDQYHDYYPHMEYDRHLEPHPGYTQPEYAQIPVPQPEIHSNEGLGEKERIRRAEERLLPSQPPEDNPGPSSSRTVVGPSAPSAPSAPPAELEDDIYDADGETFQAVSVPTLFAVNVNSSDASSALPSAPALEDLAPNSGPHSTDDKQELERQRLMNEASAPSEFVADEDDNAGEGSSRPQDEPSAPILAEEDGYGGPYSHHHLEGRGSSSHQESLPKYER</sequence>
<dbReference type="SMART" id="SM01017">
    <property type="entry name" value="Arrestin_C"/>
    <property type="match status" value="1"/>
</dbReference>
<feature type="region of interest" description="Disordered" evidence="2">
    <location>
        <begin position="1"/>
        <end position="28"/>
    </location>
</feature>
<dbReference type="Pfam" id="PF02752">
    <property type="entry name" value="Arrestin_C"/>
    <property type="match status" value="1"/>
</dbReference>
<dbReference type="GO" id="GO:0031625">
    <property type="term" value="F:ubiquitin protein ligase binding"/>
    <property type="evidence" value="ECO:0007669"/>
    <property type="project" value="TreeGrafter"/>
</dbReference>
<dbReference type="EMBL" id="QGMG01000115">
    <property type="protein sequence ID" value="TVY57068.1"/>
    <property type="molecule type" value="Genomic_DNA"/>
</dbReference>
<proteinExistence type="inferred from homology"/>
<dbReference type="GO" id="GO:0070086">
    <property type="term" value="P:ubiquitin-dependent endocytosis"/>
    <property type="evidence" value="ECO:0007669"/>
    <property type="project" value="TreeGrafter"/>
</dbReference>
<dbReference type="GO" id="GO:0005829">
    <property type="term" value="C:cytosol"/>
    <property type="evidence" value="ECO:0007669"/>
    <property type="project" value="TreeGrafter"/>
</dbReference>
<evidence type="ECO:0000259" key="3">
    <source>
        <dbReference type="SMART" id="SM01017"/>
    </source>
</evidence>
<feature type="compositionally biased region" description="Acidic residues" evidence="2">
    <location>
        <begin position="705"/>
        <end position="715"/>
    </location>
</feature>
<feature type="region of interest" description="Disordered" evidence="2">
    <location>
        <begin position="224"/>
        <end position="335"/>
    </location>
</feature>
<dbReference type="Gene3D" id="2.60.40.640">
    <property type="match status" value="1"/>
</dbReference>
<keyword evidence="5" id="KW-1185">Reference proteome</keyword>
<protein>
    <submittedName>
        <fullName evidence="4">pH-response regulator protein palF/RIM8</fullName>
    </submittedName>
</protein>
<name>A0A7D8YPN8_9HELO</name>
<dbReference type="OrthoDB" id="7785529at2759"/>
<feature type="compositionally biased region" description="Low complexity" evidence="2">
    <location>
        <begin position="289"/>
        <end position="308"/>
    </location>
</feature>
<feature type="region of interest" description="Disordered" evidence="2">
    <location>
        <begin position="553"/>
        <end position="581"/>
    </location>
</feature>
<dbReference type="GO" id="GO:0005886">
    <property type="term" value="C:plasma membrane"/>
    <property type="evidence" value="ECO:0007669"/>
    <property type="project" value="TreeGrafter"/>
</dbReference>
<feature type="region of interest" description="Disordered" evidence="2">
    <location>
        <begin position="672"/>
        <end position="715"/>
    </location>
</feature>
<feature type="region of interest" description="Disordered" evidence="2">
    <location>
        <begin position="734"/>
        <end position="835"/>
    </location>
</feature>
<feature type="compositionally biased region" description="Polar residues" evidence="2">
    <location>
        <begin position="563"/>
        <end position="579"/>
    </location>
</feature>
<feature type="region of interest" description="Disordered" evidence="2">
    <location>
        <begin position="599"/>
        <end position="618"/>
    </location>
</feature>
<dbReference type="PANTHER" id="PTHR11188:SF161">
    <property type="entry name" value="PH-RESPONSE REGULATOR PROTEIN PALF_RIM8"/>
    <property type="match status" value="1"/>
</dbReference>
<feature type="compositionally biased region" description="Low complexity" evidence="2">
    <location>
        <begin position="734"/>
        <end position="751"/>
    </location>
</feature>
<dbReference type="GO" id="GO:0030674">
    <property type="term" value="F:protein-macromolecule adaptor activity"/>
    <property type="evidence" value="ECO:0007669"/>
    <property type="project" value="TreeGrafter"/>
</dbReference>
<dbReference type="Pfam" id="PF00339">
    <property type="entry name" value="Arrestin_N"/>
    <property type="match status" value="1"/>
</dbReference>
<feature type="compositionally biased region" description="Basic and acidic residues" evidence="2">
    <location>
        <begin position="757"/>
        <end position="769"/>
    </location>
</feature>